<dbReference type="GO" id="GO:0035312">
    <property type="term" value="F:5'-3' DNA exonuclease activity"/>
    <property type="evidence" value="ECO:0007669"/>
    <property type="project" value="TreeGrafter"/>
</dbReference>
<name>A0A8B8HXL2_VANTA</name>
<reference evidence="9" key="1">
    <citation type="submission" date="2025-08" db="UniProtKB">
        <authorList>
            <consortium name="RefSeq"/>
        </authorList>
    </citation>
    <scope>IDENTIFICATION</scope>
    <source>
        <tissue evidence="9">Whole body</tissue>
    </source>
</reference>
<dbReference type="GO" id="GO:0036297">
    <property type="term" value="P:interstrand cross-link repair"/>
    <property type="evidence" value="ECO:0007669"/>
    <property type="project" value="TreeGrafter"/>
</dbReference>
<evidence type="ECO:0000313" key="9">
    <source>
        <dbReference type="RefSeq" id="XP_026489022.2"/>
    </source>
</evidence>
<comment type="similarity">
    <text evidence="2">Belongs to the DNA repair metallo-beta-lactamase (DRMBL) family.</text>
</comment>
<comment type="subcellular location">
    <subcellularLocation>
        <location evidence="1">Nucleus</location>
    </subcellularLocation>
</comment>
<gene>
    <name evidence="9" type="primary">LOC113395606</name>
</gene>
<dbReference type="Proteomes" id="UP001652626">
    <property type="component" value="Chromosome 21"/>
</dbReference>
<feature type="region of interest" description="Disordered" evidence="6">
    <location>
        <begin position="373"/>
        <end position="425"/>
    </location>
</feature>
<feature type="compositionally biased region" description="Low complexity" evidence="6">
    <location>
        <begin position="380"/>
        <end position="392"/>
    </location>
</feature>
<evidence type="ECO:0000256" key="4">
    <source>
        <dbReference type="ARBA" id="ARBA00023204"/>
    </source>
</evidence>
<sequence length="810" mass="90934">MNNDDINTYLPSILNPRAVKIFNKDISLTQNSTVSRSSLTLKRNNTNINVNNSINQDYSLDKENLRNKINCYPTFVHNVGQQKNISDVNSLGFSAIEDINSINDVFSLSSFPLKLEVPNKNTGTKNICVLSIPSTPELHREKSIDSDKTIIYDVHEKPVISLSFSVSNCDNVDIKTKKSHIKNIVLAHNKTDIDVDCEILEGSELSEDTINSDINMNDSLLNTSKRKAVSVNLEIKKQKVTGTEEKPENTKILILNTNAIEKLTHIIVQPPNYKLVKRKIIDTDNYINSKQKPSYVSVIKHGKHVKNEHLKQQSIDTYLKSNNISKIEPVVPVKDSDSLGNDAPASVCHAKKLGRNDAQEMNRNSVVADLIGRTSHKQCPEPSRSPRISLPRSPSPKREVKSSISEAQRASSSRSKKDSAGSLSPRRNIDSIQFTLPVKSKSNKTSAVARNIPYHKIVTGTHFAVDAFSYGEIPNIKHYFLTHFHSDHYMGLNRNFNKMLFCSKITADLCVLRLGVSFKRVHIINLDETIVIDGVEVTAIDANHCPGALMFVFTLPNGKSILHTGDFRASDVMESYPVFWNKDVHTIYLDTTYCNPRYDFPKQDQSLEMALNLLREKKTALEKVGKKFSSVLIVCGTYTIGKEKFFHGMARRVGCTVWACPEKDLVLQTVEGRSFSLVPPQSCQLHVVPMRDLTHEKMRSYLANLKGAFSEVVAFKPSGWENGKSPSVEKDSVTIHGIPYSEHSSFSELIRFVKFLKPKQVIPTVYISGGIKAVQKYFPCPLISKEDIHCQSKLTDYFTIQNQQQVPAVT</sequence>
<dbReference type="OMA" id="MNDEDIN"/>
<dbReference type="Pfam" id="PF07522">
    <property type="entry name" value="DRMBL"/>
    <property type="match status" value="1"/>
</dbReference>
<evidence type="ECO:0000256" key="2">
    <source>
        <dbReference type="ARBA" id="ARBA00010304"/>
    </source>
</evidence>
<evidence type="ECO:0000256" key="3">
    <source>
        <dbReference type="ARBA" id="ARBA00022763"/>
    </source>
</evidence>
<organism evidence="8 9">
    <name type="scientific">Vanessa tameamea</name>
    <name type="common">Kamehameha butterfly</name>
    <dbReference type="NCBI Taxonomy" id="334116"/>
    <lineage>
        <taxon>Eukaryota</taxon>
        <taxon>Metazoa</taxon>
        <taxon>Ecdysozoa</taxon>
        <taxon>Arthropoda</taxon>
        <taxon>Hexapoda</taxon>
        <taxon>Insecta</taxon>
        <taxon>Pterygota</taxon>
        <taxon>Neoptera</taxon>
        <taxon>Endopterygota</taxon>
        <taxon>Lepidoptera</taxon>
        <taxon>Glossata</taxon>
        <taxon>Ditrysia</taxon>
        <taxon>Papilionoidea</taxon>
        <taxon>Nymphalidae</taxon>
        <taxon>Nymphalinae</taxon>
        <taxon>Vanessa</taxon>
    </lineage>
</organism>
<dbReference type="PANTHER" id="PTHR23240">
    <property type="entry name" value="DNA CROSS-LINK REPAIR PROTEIN PSO2/SNM1-RELATED"/>
    <property type="match status" value="1"/>
</dbReference>
<dbReference type="CDD" id="cd16273">
    <property type="entry name" value="SNM1A-1C-like_MBL-fold"/>
    <property type="match status" value="1"/>
</dbReference>
<dbReference type="SUPFAM" id="SSF56281">
    <property type="entry name" value="Metallo-hydrolase/oxidoreductase"/>
    <property type="match status" value="1"/>
</dbReference>
<dbReference type="RefSeq" id="XP_026489022.2">
    <property type="nucleotide sequence ID" value="XM_026633237.2"/>
</dbReference>
<keyword evidence="8" id="KW-1185">Reference proteome</keyword>
<evidence type="ECO:0000259" key="7">
    <source>
        <dbReference type="Pfam" id="PF07522"/>
    </source>
</evidence>
<keyword evidence="4" id="KW-0234">DNA repair</keyword>
<dbReference type="OrthoDB" id="262529at2759"/>
<dbReference type="GO" id="GO:0003684">
    <property type="term" value="F:damaged DNA binding"/>
    <property type="evidence" value="ECO:0007669"/>
    <property type="project" value="TreeGrafter"/>
</dbReference>
<dbReference type="Gene3D" id="3.60.15.10">
    <property type="entry name" value="Ribonuclease Z/Hydroxyacylglutathione hydrolase-like"/>
    <property type="match status" value="1"/>
</dbReference>
<dbReference type="Gene3D" id="3.40.50.12650">
    <property type="match status" value="1"/>
</dbReference>
<dbReference type="AlphaFoldDB" id="A0A8B8HXL2"/>
<protein>
    <submittedName>
        <fullName evidence="9">DNA cross-link repair 1A protein-like</fullName>
    </submittedName>
</protein>
<feature type="domain" description="DNA repair metallo-beta-lactamase" evidence="7">
    <location>
        <begin position="679"/>
        <end position="766"/>
    </location>
</feature>
<dbReference type="InterPro" id="IPR011084">
    <property type="entry name" value="DRMBL"/>
</dbReference>
<keyword evidence="3" id="KW-0227">DNA damage</keyword>
<accession>A0A8B8HXL2</accession>
<dbReference type="InterPro" id="IPR036866">
    <property type="entry name" value="RibonucZ/Hydroxyglut_hydro"/>
</dbReference>
<dbReference type="GO" id="GO:0006303">
    <property type="term" value="P:double-strand break repair via nonhomologous end joining"/>
    <property type="evidence" value="ECO:0007669"/>
    <property type="project" value="TreeGrafter"/>
</dbReference>
<evidence type="ECO:0000256" key="1">
    <source>
        <dbReference type="ARBA" id="ARBA00004123"/>
    </source>
</evidence>
<feature type="compositionally biased region" description="Low complexity" evidence="6">
    <location>
        <begin position="402"/>
        <end position="413"/>
    </location>
</feature>
<dbReference type="GO" id="GO:0005634">
    <property type="term" value="C:nucleus"/>
    <property type="evidence" value="ECO:0007669"/>
    <property type="project" value="UniProtKB-SubCell"/>
</dbReference>
<dbReference type="PANTHER" id="PTHR23240:SF6">
    <property type="entry name" value="DNA CROSS-LINK REPAIR 1A PROTEIN"/>
    <property type="match status" value="1"/>
</dbReference>
<evidence type="ECO:0000256" key="6">
    <source>
        <dbReference type="SAM" id="MobiDB-lite"/>
    </source>
</evidence>
<proteinExistence type="inferred from homology"/>
<evidence type="ECO:0000256" key="5">
    <source>
        <dbReference type="ARBA" id="ARBA00023242"/>
    </source>
</evidence>
<evidence type="ECO:0000313" key="8">
    <source>
        <dbReference type="Proteomes" id="UP001652626"/>
    </source>
</evidence>
<dbReference type="GeneID" id="113395606"/>
<keyword evidence="5" id="KW-0539">Nucleus</keyword>